<sequence>MHHRHRRQEVTVMKDKKIKVQKNRNYLGTLLG</sequence>
<organism evidence="1 2">
    <name type="scientific">Streptomyces olivoverticillatus</name>
    <dbReference type="NCBI Taxonomy" id="66427"/>
    <lineage>
        <taxon>Bacteria</taxon>
        <taxon>Bacillati</taxon>
        <taxon>Actinomycetota</taxon>
        <taxon>Actinomycetes</taxon>
        <taxon>Kitasatosporales</taxon>
        <taxon>Streptomycetaceae</taxon>
        <taxon>Streptomyces</taxon>
    </lineage>
</organism>
<protein>
    <submittedName>
        <fullName evidence="1">Uncharacterized protein</fullName>
    </submittedName>
</protein>
<name>A0A7W7PJ98_9ACTN</name>
<dbReference type="EMBL" id="JACHJH010000001">
    <property type="protein sequence ID" value="MBB4891183.1"/>
    <property type="molecule type" value="Genomic_DNA"/>
</dbReference>
<reference evidence="1 2" key="1">
    <citation type="submission" date="2020-08" db="EMBL/GenBank/DDBJ databases">
        <title>Genomic Encyclopedia of Type Strains, Phase III (KMG-III): the genomes of soil and plant-associated and newly described type strains.</title>
        <authorList>
            <person name="Whitman W."/>
        </authorList>
    </citation>
    <scope>NUCLEOTIDE SEQUENCE [LARGE SCALE GENOMIC DNA]</scope>
    <source>
        <strain evidence="1 2">CECT 3266</strain>
    </source>
</reference>
<gene>
    <name evidence="1" type="ORF">FHS39_000183</name>
</gene>
<dbReference type="AlphaFoldDB" id="A0A7W7PJ98"/>
<dbReference type="Proteomes" id="UP000556084">
    <property type="component" value="Unassembled WGS sequence"/>
</dbReference>
<accession>A0A7W7PJ98</accession>
<keyword evidence="2" id="KW-1185">Reference proteome</keyword>
<proteinExistence type="predicted"/>
<evidence type="ECO:0000313" key="1">
    <source>
        <dbReference type="EMBL" id="MBB4891183.1"/>
    </source>
</evidence>
<evidence type="ECO:0000313" key="2">
    <source>
        <dbReference type="Proteomes" id="UP000556084"/>
    </source>
</evidence>
<comment type="caution">
    <text evidence="1">The sequence shown here is derived from an EMBL/GenBank/DDBJ whole genome shotgun (WGS) entry which is preliminary data.</text>
</comment>